<reference evidence="1 2" key="1">
    <citation type="submission" date="2017-08" db="EMBL/GenBank/DDBJ databases">
        <title>Complete genome sequence of Mucilaginibacter sp. strain BJC16-A31.</title>
        <authorList>
            <consortium name="Henan University of Science and Technology"/>
            <person name="You X."/>
        </authorList>
    </citation>
    <scope>NUCLEOTIDE SEQUENCE [LARGE SCALE GENOMIC DNA]</scope>
    <source>
        <strain evidence="1 2">BJC16-A31</strain>
    </source>
</reference>
<accession>A0A223NYK0</accession>
<keyword evidence="2" id="KW-1185">Reference proteome</keyword>
<sequence>MTNSNFPKKLQLRYTINKDEYYHHIKFGANCLIPKIPLPTFDDQIR</sequence>
<evidence type="ECO:0000313" key="1">
    <source>
        <dbReference type="EMBL" id="ASU34959.1"/>
    </source>
</evidence>
<dbReference type="AlphaFoldDB" id="A0A223NYK0"/>
<organism evidence="1 2">
    <name type="scientific">Mucilaginibacter xinganensis</name>
    <dbReference type="NCBI Taxonomy" id="1234841"/>
    <lineage>
        <taxon>Bacteria</taxon>
        <taxon>Pseudomonadati</taxon>
        <taxon>Bacteroidota</taxon>
        <taxon>Sphingobacteriia</taxon>
        <taxon>Sphingobacteriales</taxon>
        <taxon>Sphingobacteriaceae</taxon>
        <taxon>Mucilaginibacter</taxon>
    </lineage>
</organism>
<dbReference type="EMBL" id="CP022743">
    <property type="protein sequence ID" value="ASU34959.1"/>
    <property type="molecule type" value="Genomic_DNA"/>
</dbReference>
<dbReference type="Proteomes" id="UP000215002">
    <property type="component" value="Chromosome"/>
</dbReference>
<name>A0A223NYK0_9SPHI</name>
<evidence type="ECO:0000313" key="2">
    <source>
        <dbReference type="Proteomes" id="UP000215002"/>
    </source>
</evidence>
<protein>
    <submittedName>
        <fullName evidence="1">Uncharacterized protein</fullName>
    </submittedName>
</protein>
<proteinExistence type="predicted"/>
<gene>
    <name evidence="1" type="ORF">MuYL_3074</name>
</gene>
<dbReference type="KEGG" id="muc:MuYL_3074"/>